<dbReference type="Pfam" id="PF12849">
    <property type="entry name" value="PBP_like_2"/>
    <property type="match status" value="1"/>
</dbReference>
<feature type="chain" id="PRO_5039561105" description="PBP domain-containing protein" evidence="9">
    <location>
        <begin position="26"/>
        <end position="310"/>
    </location>
</feature>
<evidence type="ECO:0000256" key="4">
    <source>
        <dbReference type="ARBA" id="ARBA00011529"/>
    </source>
</evidence>
<dbReference type="GO" id="GO:0006817">
    <property type="term" value="P:phosphate ion transport"/>
    <property type="evidence" value="ECO:0007669"/>
    <property type="project" value="UniProtKB-KW"/>
</dbReference>
<dbReference type="EMBL" id="LR130778">
    <property type="protein sequence ID" value="VDN47927.1"/>
    <property type="molecule type" value="Genomic_DNA"/>
</dbReference>
<comment type="subcellular location">
    <subcellularLocation>
        <location evidence="2">Cell membrane</location>
        <topology evidence="2">Lipid-anchor</topology>
    </subcellularLocation>
</comment>
<dbReference type="AlphaFoldDB" id="A0A3P7PVS7"/>
<feature type="domain" description="PBP" evidence="10">
    <location>
        <begin position="85"/>
        <end position="295"/>
    </location>
</feature>
<organism evidence="11 12">
    <name type="scientific">Petrocella atlantisensis</name>
    <dbReference type="NCBI Taxonomy" id="2173034"/>
    <lineage>
        <taxon>Bacteria</taxon>
        <taxon>Bacillati</taxon>
        <taxon>Bacillota</taxon>
        <taxon>Clostridia</taxon>
        <taxon>Lachnospirales</taxon>
        <taxon>Vallitaleaceae</taxon>
        <taxon>Petrocella</taxon>
    </lineage>
</organism>
<dbReference type="InterPro" id="IPR050811">
    <property type="entry name" value="Phosphate_ABC_transporter"/>
</dbReference>
<dbReference type="RefSeq" id="WP_172596191.1">
    <property type="nucleotide sequence ID" value="NZ_LR130778.1"/>
</dbReference>
<sequence>MNNRKKLFGQITFVILLTLSLITLSACSSSNSTALKPEDSSESKAPTFNLDTYPRVDGSTVTIPLSEALAARLLGMSLDEVRPHILHNKTHPAYVNLIEKNTDLIFVTSPSKEELDLAASMDVTLEVIPIVSEAFVFLAHVDNPVDSLTYEEIRSIYAGEITNWSEVGGPDLPIVAYQRPLNSGSQTGFLELVMKDKLPMEPPSEQIIAGMSGLIDAVAAYESAPDALGYSYYYFVVDMWGNDQVRLLKVDGVYPSPETIASKEYPVGTAYYAVIRSDEPEDSPARQVIEWLLSDDGQILAKETGYVPLQ</sequence>
<evidence type="ECO:0000256" key="8">
    <source>
        <dbReference type="ARBA" id="ARBA00023288"/>
    </source>
</evidence>
<protein>
    <recommendedName>
        <fullName evidence="10">PBP domain-containing protein</fullName>
    </recommendedName>
</protein>
<keyword evidence="5" id="KW-0813">Transport</keyword>
<evidence type="ECO:0000256" key="2">
    <source>
        <dbReference type="ARBA" id="ARBA00004193"/>
    </source>
</evidence>
<evidence type="ECO:0000256" key="7">
    <source>
        <dbReference type="ARBA" id="ARBA00023139"/>
    </source>
</evidence>
<dbReference type="InterPro" id="IPR024370">
    <property type="entry name" value="PBP_domain"/>
</dbReference>
<dbReference type="PROSITE" id="PS51257">
    <property type="entry name" value="PROKAR_LIPOPROTEIN"/>
    <property type="match status" value="1"/>
</dbReference>
<evidence type="ECO:0000259" key="10">
    <source>
        <dbReference type="Pfam" id="PF12849"/>
    </source>
</evidence>
<keyword evidence="7" id="KW-0564">Palmitate</keyword>
<evidence type="ECO:0000256" key="5">
    <source>
        <dbReference type="ARBA" id="ARBA00022592"/>
    </source>
</evidence>
<evidence type="ECO:0000256" key="3">
    <source>
        <dbReference type="ARBA" id="ARBA00008725"/>
    </source>
</evidence>
<dbReference type="Proteomes" id="UP000279029">
    <property type="component" value="Chromosome"/>
</dbReference>
<comment type="similarity">
    <text evidence="3">Belongs to the PstS family.</text>
</comment>
<dbReference type="PANTHER" id="PTHR30570">
    <property type="entry name" value="PERIPLASMIC PHOSPHATE BINDING COMPONENT OF PHOSPHATE ABC TRANSPORTER"/>
    <property type="match status" value="1"/>
</dbReference>
<name>A0A3P7PVS7_9FIRM</name>
<evidence type="ECO:0000313" key="12">
    <source>
        <dbReference type="Proteomes" id="UP000279029"/>
    </source>
</evidence>
<dbReference type="SUPFAM" id="SSF53850">
    <property type="entry name" value="Periplasmic binding protein-like II"/>
    <property type="match status" value="1"/>
</dbReference>
<dbReference type="GO" id="GO:0005886">
    <property type="term" value="C:plasma membrane"/>
    <property type="evidence" value="ECO:0007669"/>
    <property type="project" value="UniProtKB-SubCell"/>
</dbReference>
<evidence type="ECO:0000313" key="11">
    <source>
        <dbReference type="EMBL" id="VDN47927.1"/>
    </source>
</evidence>
<keyword evidence="8" id="KW-0449">Lipoprotein</keyword>
<evidence type="ECO:0000256" key="9">
    <source>
        <dbReference type="SAM" id="SignalP"/>
    </source>
</evidence>
<reference evidence="11 12" key="1">
    <citation type="submission" date="2018-09" db="EMBL/GenBank/DDBJ databases">
        <authorList>
            <person name="Postec A."/>
        </authorList>
    </citation>
    <scope>NUCLEOTIDE SEQUENCE [LARGE SCALE GENOMIC DNA]</scope>
    <source>
        <strain evidence="11">70B-A</strain>
    </source>
</reference>
<comment type="subunit">
    <text evidence="4">The complex is composed of two ATP-binding proteins (PstB), two transmembrane proteins (PstC and PstA) and a solute-binding protein (PstS).</text>
</comment>
<keyword evidence="5" id="KW-0592">Phosphate transport</keyword>
<comment type="function">
    <text evidence="1">Part of the ABC transporter complex PstSACB involved in phosphate import.</text>
</comment>
<proteinExistence type="inferred from homology"/>
<evidence type="ECO:0000256" key="1">
    <source>
        <dbReference type="ARBA" id="ARBA00002841"/>
    </source>
</evidence>
<keyword evidence="6 9" id="KW-0732">Signal</keyword>
<gene>
    <name evidence="11" type="ORF">PATL70BA_2044</name>
</gene>
<feature type="signal peptide" evidence="9">
    <location>
        <begin position="1"/>
        <end position="25"/>
    </location>
</feature>
<accession>A0A3P7PVS7</accession>
<keyword evidence="12" id="KW-1185">Reference proteome</keyword>
<dbReference type="KEGG" id="cbar:PATL70BA_2044"/>
<dbReference type="PANTHER" id="PTHR30570:SF1">
    <property type="entry name" value="PHOSPHATE-BINDING PROTEIN PSTS"/>
    <property type="match status" value="1"/>
</dbReference>
<dbReference type="Gene3D" id="3.40.190.10">
    <property type="entry name" value="Periplasmic binding protein-like II"/>
    <property type="match status" value="2"/>
</dbReference>
<evidence type="ECO:0000256" key="6">
    <source>
        <dbReference type="ARBA" id="ARBA00022729"/>
    </source>
</evidence>